<dbReference type="SUPFAM" id="SSF55486">
    <property type="entry name" value="Metalloproteases ('zincins'), catalytic domain"/>
    <property type="match status" value="1"/>
</dbReference>
<evidence type="ECO:0000256" key="9">
    <source>
        <dbReference type="SAM" id="MobiDB-lite"/>
    </source>
</evidence>
<feature type="signal peptide" evidence="10">
    <location>
        <begin position="1"/>
        <end position="21"/>
    </location>
</feature>
<evidence type="ECO:0000313" key="12">
    <source>
        <dbReference type="EMBL" id="ESO83171.1"/>
    </source>
</evidence>
<feature type="binding site" evidence="8">
    <location>
        <position position="249"/>
    </location>
    <ligand>
        <name>Zn(2+)</name>
        <dbReference type="ChEBI" id="CHEBI:29105"/>
        <note>catalytic</note>
    </ligand>
</feature>
<keyword evidence="3" id="KW-0378">Hydrolase</keyword>
<dbReference type="InterPro" id="IPR041645">
    <property type="entry name" value="ADAMTS_CR_2"/>
</dbReference>
<keyword evidence="6" id="KW-1015">Disulfide bond</keyword>
<dbReference type="EMBL" id="KB203771">
    <property type="protein sequence ID" value="ESO83171.1"/>
    <property type="molecule type" value="Genomic_DNA"/>
</dbReference>
<evidence type="ECO:0000259" key="11">
    <source>
        <dbReference type="PROSITE" id="PS50215"/>
    </source>
</evidence>
<name>V3ZQL4_LOTGI</name>
<dbReference type="PANTHER" id="PTHR11905">
    <property type="entry name" value="ADAM A DISINTEGRIN AND METALLOPROTEASE DOMAIN"/>
    <property type="match status" value="1"/>
</dbReference>
<evidence type="ECO:0000313" key="13">
    <source>
        <dbReference type="Proteomes" id="UP000030746"/>
    </source>
</evidence>
<feature type="domain" description="Peptidase M12B" evidence="11">
    <location>
        <begin position="89"/>
        <end position="307"/>
    </location>
</feature>
<evidence type="ECO:0000256" key="7">
    <source>
        <dbReference type="ARBA" id="ARBA00023180"/>
    </source>
</evidence>
<feature type="binding site" evidence="8">
    <location>
        <position position="253"/>
    </location>
    <ligand>
        <name>Zn(2+)</name>
        <dbReference type="ChEBI" id="CHEBI:29105"/>
        <note>catalytic</note>
    </ligand>
</feature>
<dbReference type="Proteomes" id="UP000030746">
    <property type="component" value="Unassembled WGS sequence"/>
</dbReference>
<keyword evidence="2 8" id="KW-0479">Metal-binding</keyword>
<evidence type="ECO:0000256" key="6">
    <source>
        <dbReference type="ARBA" id="ARBA00023157"/>
    </source>
</evidence>
<gene>
    <name evidence="12" type="ORF">LOTGIDRAFT_236770</name>
</gene>
<dbReference type="InterPro" id="IPR024079">
    <property type="entry name" value="MetalloPept_cat_dom_sf"/>
</dbReference>
<evidence type="ECO:0000256" key="2">
    <source>
        <dbReference type="ARBA" id="ARBA00022723"/>
    </source>
</evidence>
<keyword evidence="5" id="KW-0482">Metalloprotease</keyword>
<dbReference type="Gene3D" id="3.40.1620.60">
    <property type="match status" value="1"/>
</dbReference>
<dbReference type="InterPro" id="IPR001590">
    <property type="entry name" value="Peptidase_M12B"/>
</dbReference>
<dbReference type="OrthoDB" id="6156720at2759"/>
<keyword evidence="7" id="KW-0325">Glycoprotein</keyword>
<evidence type="ECO:0000256" key="8">
    <source>
        <dbReference type="PROSITE-ProRule" id="PRU00276"/>
    </source>
</evidence>
<dbReference type="PROSITE" id="PS50215">
    <property type="entry name" value="ADAM_MEPRO"/>
    <property type="match status" value="1"/>
</dbReference>
<feature type="binding site" evidence="8">
    <location>
        <position position="259"/>
    </location>
    <ligand>
        <name>Zn(2+)</name>
        <dbReference type="ChEBI" id="CHEBI:29105"/>
        <note>catalytic</note>
    </ligand>
</feature>
<dbReference type="GO" id="GO:0004222">
    <property type="term" value="F:metalloendopeptidase activity"/>
    <property type="evidence" value="ECO:0007669"/>
    <property type="project" value="InterPro"/>
</dbReference>
<dbReference type="AlphaFoldDB" id="V3ZQL4"/>
<feature type="active site" evidence="8">
    <location>
        <position position="250"/>
    </location>
</feature>
<dbReference type="Pfam" id="PF17771">
    <property type="entry name" value="ADAMTS_CR_2"/>
    <property type="match status" value="1"/>
</dbReference>
<feature type="compositionally biased region" description="Polar residues" evidence="9">
    <location>
        <begin position="477"/>
        <end position="488"/>
    </location>
</feature>
<sequence>MSSTRFGDVILFLLHFVSTLAGPLQPETSILEQIPNLGELPNEIIYKVLPHQVIADFTDDYILHQGSPSATGDTRKVRIARRAPTPEDHVIEVFFIADFAAYQKWLKTVDGDITAADKRMEIFYHWIARSMNERYSYVSKMSNTINSLQIKLVGLLILKDTAPSWTERAKLQNGLVNITLALEKLEQWVKERNDIPNNDHIIAFTGYGLQKGENADIKGLSTLAGLCTDSSMTILHDDMTSSMPAVAAHELGHSLGASHDKESSGCSDDDNYIMATKLKFPESEVLAKRPWQFSICSIRQFEETLSRVTCTKDTAPTSTSVKTEEAGQIFTADEQCEMANSETSYISRNLHYTEGYDNMCRGMYCEVVNSTTVSVRLPIDGTSCGHKKWCKQGRCVPDQKAPIKINNCPSGDSPRFVCHIKHCSVYAMSDRKYQCCETCPVGSTSNGAASFKITKTVHTPVRSESLIPDSRSKLPVQATQQDPSKSSGQLSLLIANNGEPTKIINGNIIVAHRPESTTIDTTSAPEVTTEAPIVLNDELHQVTVTGVYGKPSIGVSGSVKVVEPSEITTKPATATNDIFNRLITSSNNHRLPTSIFGLGGVLGQRWVYGDDFWTVFNKWFNRCMASAHKVVTNAHNTVFNLEDKLYQQLNTEFRNLLSLPRQPAPPVPPRPIVGLPHLPQQPLVGLSHLQQRPLVSLPLHPRPLPRPANPPRPLAPRRPFVLHLVRPTTGRRSKISRLRNYPKRRRGFSMIAVAGK</sequence>
<dbReference type="GO" id="GO:0046872">
    <property type="term" value="F:metal ion binding"/>
    <property type="evidence" value="ECO:0007669"/>
    <property type="project" value="UniProtKB-KW"/>
</dbReference>
<protein>
    <recommendedName>
        <fullName evidence="11">Peptidase M12B domain-containing protein</fullName>
    </recommendedName>
</protein>
<dbReference type="Gene3D" id="3.40.390.10">
    <property type="entry name" value="Collagenase (Catalytic Domain)"/>
    <property type="match status" value="1"/>
</dbReference>
<dbReference type="PANTHER" id="PTHR11905:SF159">
    <property type="entry name" value="ADAM METALLOPROTEASE"/>
    <property type="match status" value="1"/>
</dbReference>
<evidence type="ECO:0000256" key="4">
    <source>
        <dbReference type="ARBA" id="ARBA00022833"/>
    </source>
</evidence>
<dbReference type="CTD" id="20250244"/>
<comment type="caution">
    <text evidence="8">Lacks conserved residue(s) required for the propagation of feature annotation.</text>
</comment>
<keyword evidence="1" id="KW-0645">Protease</keyword>
<evidence type="ECO:0000256" key="3">
    <source>
        <dbReference type="ARBA" id="ARBA00022801"/>
    </source>
</evidence>
<organism evidence="12 13">
    <name type="scientific">Lottia gigantea</name>
    <name type="common">Giant owl limpet</name>
    <dbReference type="NCBI Taxonomy" id="225164"/>
    <lineage>
        <taxon>Eukaryota</taxon>
        <taxon>Metazoa</taxon>
        <taxon>Spiralia</taxon>
        <taxon>Lophotrochozoa</taxon>
        <taxon>Mollusca</taxon>
        <taxon>Gastropoda</taxon>
        <taxon>Patellogastropoda</taxon>
        <taxon>Lottioidea</taxon>
        <taxon>Lottiidae</taxon>
        <taxon>Lottia</taxon>
    </lineage>
</organism>
<dbReference type="HOGENOM" id="CLU_368547_0_0_1"/>
<dbReference type="GO" id="GO:0006509">
    <property type="term" value="P:membrane protein ectodomain proteolysis"/>
    <property type="evidence" value="ECO:0007669"/>
    <property type="project" value="TreeGrafter"/>
</dbReference>
<evidence type="ECO:0000256" key="1">
    <source>
        <dbReference type="ARBA" id="ARBA00022670"/>
    </source>
</evidence>
<reference evidence="12 13" key="1">
    <citation type="journal article" date="2013" name="Nature">
        <title>Insights into bilaterian evolution from three spiralian genomes.</title>
        <authorList>
            <person name="Simakov O."/>
            <person name="Marletaz F."/>
            <person name="Cho S.J."/>
            <person name="Edsinger-Gonzales E."/>
            <person name="Havlak P."/>
            <person name="Hellsten U."/>
            <person name="Kuo D.H."/>
            <person name="Larsson T."/>
            <person name="Lv J."/>
            <person name="Arendt D."/>
            <person name="Savage R."/>
            <person name="Osoegawa K."/>
            <person name="de Jong P."/>
            <person name="Grimwood J."/>
            <person name="Chapman J.A."/>
            <person name="Shapiro H."/>
            <person name="Aerts A."/>
            <person name="Otillar R.P."/>
            <person name="Terry A.Y."/>
            <person name="Boore J.L."/>
            <person name="Grigoriev I.V."/>
            <person name="Lindberg D.R."/>
            <person name="Seaver E.C."/>
            <person name="Weisblat D.A."/>
            <person name="Putnam N.H."/>
            <person name="Rokhsar D.S."/>
        </authorList>
    </citation>
    <scope>NUCLEOTIDE SEQUENCE [LARGE SCALE GENOMIC DNA]</scope>
</reference>
<keyword evidence="13" id="KW-1185">Reference proteome</keyword>
<dbReference type="RefSeq" id="XP_009066121.1">
    <property type="nucleotide sequence ID" value="XM_009067873.1"/>
</dbReference>
<feature type="region of interest" description="Disordered" evidence="9">
    <location>
        <begin position="462"/>
        <end position="488"/>
    </location>
</feature>
<accession>V3ZQL4</accession>
<keyword evidence="4 8" id="KW-0862">Zinc</keyword>
<evidence type="ECO:0000256" key="10">
    <source>
        <dbReference type="SAM" id="SignalP"/>
    </source>
</evidence>
<proteinExistence type="predicted"/>
<keyword evidence="10" id="KW-0732">Signal</keyword>
<evidence type="ECO:0000256" key="5">
    <source>
        <dbReference type="ARBA" id="ARBA00023049"/>
    </source>
</evidence>
<dbReference type="KEGG" id="lgi:LOTGIDRAFT_236770"/>
<dbReference type="Pfam" id="PF13688">
    <property type="entry name" value="Reprolysin_5"/>
    <property type="match status" value="1"/>
</dbReference>
<dbReference type="GeneID" id="20250244"/>
<feature type="chain" id="PRO_5004716222" description="Peptidase M12B domain-containing protein" evidence="10">
    <location>
        <begin position="22"/>
        <end position="756"/>
    </location>
</feature>